<evidence type="ECO:0000313" key="10">
    <source>
        <dbReference type="EMBL" id="KCW79458.1"/>
    </source>
</evidence>
<protein>
    <recommendedName>
        <fullName evidence="9">U1-type domain-containing protein</fullName>
    </recommendedName>
</protein>
<feature type="region of interest" description="Disordered" evidence="8">
    <location>
        <begin position="115"/>
        <end position="209"/>
    </location>
</feature>
<dbReference type="AlphaFoldDB" id="A0A059CLY9"/>
<dbReference type="PANTHER" id="PTHR13100">
    <property type="entry name" value="CELL GROWTH-REGULATING NUCLEOLAR PROTEIN LYAR"/>
    <property type="match status" value="1"/>
</dbReference>
<dbReference type="InterPro" id="IPR013087">
    <property type="entry name" value="Znf_C2H2_type"/>
</dbReference>
<dbReference type="InterPro" id="IPR036236">
    <property type="entry name" value="Znf_C2H2_sf"/>
</dbReference>
<dbReference type="OrthoDB" id="21474at2759"/>
<dbReference type="FunCoup" id="A0A059CLY9">
    <property type="interactions" value="1576"/>
</dbReference>
<evidence type="ECO:0000256" key="2">
    <source>
        <dbReference type="ARBA" id="ARBA00022723"/>
    </source>
</evidence>
<dbReference type="InParanoid" id="A0A059CLY9"/>
<dbReference type="Gramene" id="KCW79458">
    <property type="protein sequence ID" value="KCW79458"/>
    <property type="gene ID" value="EUGRSUZ_C00847"/>
</dbReference>
<reference evidence="10" key="1">
    <citation type="submission" date="2013-07" db="EMBL/GenBank/DDBJ databases">
        <title>The genome of Eucalyptus grandis.</title>
        <authorList>
            <person name="Schmutz J."/>
            <person name="Hayes R."/>
            <person name="Myburg A."/>
            <person name="Tuskan G."/>
            <person name="Grattapaglia D."/>
            <person name="Rokhsar D.S."/>
        </authorList>
    </citation>
    <scope>NUCLEOTIDE SEQUENCE</scope>
    <source>
        <tissue evidence="10">Leaf extractions</tissue>
    </source>
</reference>
<keyword evidence="3" id="KW-0677">Repeat</keyword>
<dbReference type="GO" id="GO:0003677">
    <property type="term" value="F:DNA binding"/>
    <property type="evidence" value="ECO:0000318"/>
    <property type="project" value="GO_Central"/>
</dbReference>
<feature type="region of interest" description="Disordered" evidence="8">
    <location>
        <begin position="55"/>
        <end position="81"/>
    </location>
</feature>
<feature type="compositionally biased region" description="Basic residues" evidence="8">
    <location>
        <begin position="116"/>
        <end position="127"/>
    </location>
</feature>
<evidence type="ECO:0000256" key="5">
    <source>
        <dbReference type="ARBA" id="ARBA00022833"/>
    </source>
</evidence>
<sequence length="324" mass="35971">MVWFQCEDCGENLKKPKLPNHFRVCSAFKLSCIDCGETFSQQSVQGHTQCISEAEKYGPKGQGKVSNGTPAKPGKDAKQQPDFDITVGLTKRPPWFCSLCNTKATSEQALLLHAEGKKHKAKARAFHASKQQPQQKQESTSPATLPPEEASKSRGGDGEHIEEPKIKDISTSNNAHDNSEVDKGNLRSSKKRKHDGSDKIDHKKKTMLDKLNEVGDGEVIQAENTEVKKSKHVVTARENAEDASHPNEDAQKKIKWKKLIKSTLKSNPDGKMKMKKLKKLVMEALKQSGVTEDENQLGAKLERKINSSSRFAIDSKYVRLVASD</sequence>
<dbReference type="STRING" id="71139.A0A059CLY9"/>
<dbReference type="Pfam" id="PF08790">
    <property type="entry name" value="zf-LYAR"/>
    <property type="match status" value="1"/>
</dbReference>
<dbReference type="SMART" id="SM00451">
    <property type="entry name" value="ZnF_U1"/>
    <property type="match status" value="1"/>
</dbReference>
<proteinExistence type="predicted"/>
<name>A0A059CLY9_EUCGR</name>
<dbReference type="PANTHER" id="PTHR13100:SF10">
    <property type="entry name" value="CELL GROWTH-REGULATING NUCLEOLAR PROTEIN"/>
    <property type="match status" value="1"/>
</dbReference>
<keyword evidence="5" id="KW-0862">Zinc</keyword>
<dbReference type="FunFam" id="3.30.160.60:FF:001583">
    <property type="entry name" value="UBP1-associated proteins 1C"/>
    <property type="match status" value="1"/>
</dbReference>
<keyword evidence="6" id="KW-0539">Nucleus</keyword>
<evidence type="ECO:0000256" key="3">
    <source>
        <dbReference type="ARBA" id="ARBA00022737"/>
    </source>
</evidence>
<feature type="region of interest" description="Disordered" evidence="8">
    <location>
        <begin position="230"/>
        <end position="252"/>
    </location>
</feature>
<dbReference type="InterPro" id="IPR003604">
    <property type="entry name" value="Matrin/U1-like-C_Znf_C2H2"/>
</dbReference>
<feature type="domain" description="U1-type" evidence="9">
    <location>
        <begin position="92"/>
        <end position="126"/>
    </location>
</feature>
<dbReference type="InterPro" id="IPR039999">
    <property type="entry name" value="LYAR"/>
</dbReference>
<feature type="compositionally biased region" description="Basic and acidic residues" evidence="8">
    <location>
        <begin position="195"/>
        <end position="209"/>
    </location>
</feature>
<evidence type="ECO:0000259" key="9">
    <source>
        <dbReference type="SMART" id="SM00451"/>
    </source>
</evidence>
<comment type="subcellular location">
    <subcellularLocation>
        <location evidence="1">Nucleus</location>
    </subcellularLocation>
</comment>
<dbReference type="GO" id="GO:0005730">
    <property type="term" value="C:nucleolus"/>
    <property type="evidence" value="ECO:0000318"/>
    <property type="project" value="GO_Central"/>
</dbReference>
<gene>
    <name evidence="10" type="ORF">EUGRSUZ_C00847</name>
</gene>
<feature type="compositionally biased region" description="Basic and acidic residues" evidence="8">
    <location>
        <begin position="238"/>
        <end position="252"/>
    </location>
</feature>
<evidence type="ECO:0000256" key="1">
    <source>
        <dbReference type="ARBA" id="ARBA00004123"/>
    </source>
</evidence>
<dbReference type="GO" id="GO:0008270">
    <property type="term" value="F:zinc ion binding"/>
    <property type="evidence" value="ECO:0007669"/>
    <property type="project" value="UniProtKB-KW"/>
</dbReference>
<dbReference type="Pfam" id="PF25879">
    <property type="entry name" value="WHD_LYAR"/>
    <property type="match status" value="1"/>
</dbReference>
<dbReference type="KEGG" id="egr:104436446"/>
<evidence type="ECO:0000256" key="4">
    <source>
        <dbReference type="ARBA" id="ARBA00022771"/>
    </source>
</evidence>
<evidence type="ECO:0000256" key="6">
    <source>
        <dbReference type="ARBA" id="ARBA00023242"/>
    </source>
</evidence>
<dbReference type="InterPro" id="IPR014898">
    <property type="entry name" value="Znf_C2H2_LYAR"/>
</dbReference>
<organism evidence="10">
    <name type="scientific">Eucalyptus grandis</name>
    <name type="common">Flooded gum</name>
    <dbReference type="NCBI Taxonomy" id="71139"/>
    <lineage>
        <taxon>Eukaryota</taxon>
        <taxon>Viridiplantae</taxon>
        <taxon>Streptophyta</taxon>
        <taxon>Embryophyta</taxon>
        <taxon>Tracheophyta</taxon>
        <taxon>Spermatophyta</taxon>
        <taxon>Magnoliopsida</taxon>
        <taxon>eudicotyledons</taxon>
        <taxon>Gunneridae</taxon>
        <taxon>Pentapetalae</taxon>
        <taxon>rosids</taxon>
        <taxon>malvids</taxon>
        <taxon>Myrtales</taxon>
        <taxon>Myrtaceae</taxon>
        <taxon>Myrtoideae</taxon>
        <taxon>Eucalypteae</taxon>
        <taxon>Eucalyptus</taxon>
    </lineage>
</organism>
<dbReference type="Gene3D" id="3.30.160.60">
    <property type="entry name" value="Classic Zinc Finger"/>
    <property type="match status" value="1"/>
</dbReference>
<evidence type="ECO:0000256" key="8">
    <source>
        <dbReference type="SAM" id="MobiDB-lite"/>
    </source>
</evidence>
<dbReference type="PROSITE" id="PS51804">
    <property type="entry name" value="ZF_C2HC_LYAR"/>
    <property type="match status" value="2"/>
</dbReference>
<keyword evidence="4 7" id="KW-0863">Zinc-finger</keyword>
<accession>A0A059CLY9</accession>
<dbReference type="SUPFAM" id="SSF57667">
    <property type="entry name" value="beta-beta-alpha zinc fingers"/>
    <property type="match status" value="3"/>
</dbReference>
<feature type="compositionally biased region" description="Polar residues" evidence="8">
    <location>
        <begin position="131"/>
        <end position="143"/>
    </location>
</feature>
<dbReference type="InterPro" id="IPR058719">
    <property type="entry name" value="WHD_LYAR"/>
</dbReference>
<dbReference type="Gene3D" id="3.30.1490.490">
    <property type="match status" value="1"/>
</dbReference>
<dbReference type="eggNOG" id="KOG2186">
    <property type="taxonomic scope" value="Eukaryota"/>
</dbReference>
<keyword evidence="2" id="KW-0479">Metal-binding</keyword>
<feature type="compositionally biased region" description="Basic and acidic residues" evidence="8">
    <location>
        <begin position="149"/>
        <end position="168"/>
    </location>
</feature>
<dbReference type="GO" id="GO:0006364">
    <property type="term" value="P:rRNA processing"/>
    <property type="evidence" value="ECO:0000318"/>
    <property type="project" value="GO_Central"/>
</dbReference>
<dbReference type="FunFam" id="3.30.1490.490:FF:000001">
    <property type="entry name" value="cell growth-regulating nucleolar protein-like"/>
    <property type="match status" value="1"/>
</dbReference>
<dbReference type="EMBL" id="KK198755">
    <property type="protein sequence ID" value="KCW79458.1"/>
    <property type="molecule type" value="Genomic_DNA"/>
</dbReference>
<evidence type="ECO:0000256" key="7">
    <source>
        <dbReference type="PROSITE-ProRule" id="PRU01145"/>
    </source>
</evidence>
<dbReference type="OMA" id="QNWIKNS"/>
<dbReference type="Pfam" id="PF12874">
    <property type="entry name" value="zf-met"/>
    <property type="match status" value="1"/>
</dbReference>
<dbReference type="GO" id="GO:0000122">
    <property type="term" value="P:negative regulation of transcription by RNA polymerase II"/>
    <property type="evidence" value="ECO:0000318"/>
    <property type="project" value="GO_Central"/>
</dbReference>